<dbReference type="PANTHER" id="PTHR43031">
    <property type="entry name" value="FAD-DEPENDENT OXIDOREDUCTASE"/>
    <property type="match status" value="1"/>
</dbReference>
<reference evidence="2 3" key="1">
    <citation type="submission" date="2019-02" db="EMBL/GenBank/DDBJ databases">
        <title>Complete Genome Sequence of Desulfovibrio desulfuricans IC1, a Sulfonate Utilizing Anaerobe.</title>
        <authorList>
            <person name="Day L.A."/>
            <person name="De Leon K.B."/>
            <person name="Wall J.D."/>
        </authorList>
    </citation>
    <scope>NUCLEOTIDE SEQUENCE [LARGE SCALE GENOMIC DNA]</scope>
    <source>
        <strain evidence="2 3">IC1</strain>
    </source>
</reference>
<dbReference type="OrthoDB" id="285281at2"/>
<protein>
    <submittedName>
        <fullName evidence="2">Sulfurtransferase</fullName>
    </submittedName>
</protein>
<dbReference type="InterPro" id="IPR036873">
    <property type="entry name" value="Rhodanese-like_dom_sf"/>
</dbReference>
<dbReference type="SUPFAM" id="SSF52821">
    <property type="entry name" value="Rhodanese/Cell cycle control phosphatase"/>
    <property type="match status" value="1"/>
</dbReference>
<dbReference type="PANTHER" id="PTHR43031:SF1">
    <property type="entry name" value="PYRIDINE NUCLEOTIDE-DISULPHIDE OXIDOREDUCTASE"/>
    <property type="match status" value="1"/>
</dbReference>
<dbReference type="SMART" id="SM00450">
    <property type="entry name" value="RHOD"/>
    <property type="match status" value="1"/>
</dbReference>
<dbReference type="InterPro" id="IPR001763">
    <property type="entry name" value="Rhodanese-like_dom"/>
</dbReference>
<keyword evidence="2" id="KW-0808">Transferase</keyword>
<organism evidence="2 3">
    <name type="scientific">Desulfovibrio desulfuricans</name>
    <dbReference type="NCBI Taxonomy" id="876"/>
    <lineage>
        <taxon>Bacteria</taxon>
        <taxon>Pseudomonadati</taxon>
        <taxon>Thermodesulfobacteriota</taxon>
        <taxon>Desulfovibrionia</taxon>
        <taxon>Desulfovibrionales</taxon>
        <taxon>Desulfovibrionaceae</taxon>
        <taxon>Desulfovibrio</taxon>
    </lineage>
</organism>
<feature type="domain" description="Rhodanese" evidence="1">
    <location>
        <begin position="15"/>
        <end position="101"/>
    </location>
</feature>
<evidence type="ECO:0000313" key="3">
    <source>
        <dbReference type="Proteomes" id="UP000297065"/>
    </source>
</evidence>
<dbReference type="GO" id="GO:0016740">
    <property type="term" value="F:transferase activity"/>
    <property type="evidence" value="ECO:0007669"/>
    <property type="project" value="UniProtKB-KW"/>
</dbReference>
<accession>A0A4P7UJD7</accession>
<name>A0A4P7UJD7_DESDE</name>
<sequence>MSETLLPQELKELLARKAATVCDVRRRADYEADPRTIPGADWHDPEQVEAWAAQLPTDKPVVIYCARGGSVSKAVHNSLSQKSFDVRYLEGGLAAWGNAAQ</sequence>
<dbReference type="PROSITE" id="PS50206">
    <property type="entry name" value="RHODANESE_3"/>
    <property type="match status" value="1"/>
</dbReference>
<dbReference type="EMBL" id="CP036295">
    <property type="protein sequence ID" value="QCC86249.1"/>
    <property type="molecule type" value="Genomic_DNA"/>
</dbReference>
<proteinExistence type="predicted"/>
<gene>
    <name evidence="2" type="ORF">DDIC_10275</name>
</gene>
<dbReference type="Pfam" id="PF00581">
    <property type="entry name" value="Rhodanese"/>
    <property type="match status" value="1"/>
</dbReference>
<dbReference type="Gene3D" id="3.40.250.10">
    <property type="entry name" value="Rhodanese-like domain"/>
    <property type="match status" value="1"/>
</dbReference>
<dbReference type="RefSeq" id="WP_136400351.1">
    <property type="nucleotide sequence ID" value="NZ_CP036295.1"/>
</dbReference>
<dbReference type="InterPro" id="IPR050229">
    <property type="entry name" value="GlpE_sulfurtransferase"/>
</dbReference>
<dbReference type="AlphaFoldDB" id="A0A4P7UJD7"/>
<evidence type="ECO:0000313" key="2">
    <source>
        <dbReference type="EMBL" id="QCC86249.1"/>
    </source>
</evidence>
<dbReference type="Proteomes" id="UP000297065">
    <property type="component" value="Chromosome"/>
</dbReference>
<evidence type="ECO:0000259" key="1">
    <source>
        <dbReference type="PROSITE" id="PS50206"/>
    </source>
</evidence>